<evidence type="ECO:0000256" key="6">
    <source>
        <dbReference type="HAMAP-Rule" id="MF_00071"/>
    </source>
</evidence>
<dbReference type="CDD" id="cd03699">
    <property type="entry name" value="EF4_II"/>
    <property type="match status" value="1"/>
</dbReference>
<dbReference type="Pfam" id="PF06421">
    <property type="entry name" value="LepA_C"/>
    <property type="match status" value="1"/>
</dbReference>
<dbReference type="SUPFAM" id="SSF54980">
    <property type="entry name" value="EF-G C-terminal domain-like"/>
    <property type="match status" value="2"/>
</dbReference>
<dbReference type="InterPro" id="IPR004161">
    <property type="entry name" value="EFTu-like_2"/>
</dbReference>
<comment type="caution">
    <text evidence="8">The sequence shown here is derived from an EMBL/GenBank/DDBJ whole genome shotgun (WGS) entry which is preliminary data.</text>
</comment>
<dbReference type="GO" id="GO:0043022">
    <property type="term" value="F:ribosome binding"/>
    <property type="evidence" value="ECO:0007669"/>
    <property type="project" value="UniProtKB-UniRule"/>
</dbReference>
<accession>A0A0G0FMY6</accession>
<dbReference type="Pfam" id="PF00009">
    <property type="entry name" value="GTP_EFTU"/>
    <property type="match status" value="1"/>
</dbReference>
<dbReference type="Gene3D" id="3.30.70.240">
    <property type="match status" value="1"/>
</dbReference>
<sequence>MNNYIRNFCIIAHIDHGKSTLADRFLELTKTVNPRKMSGQYLDMMDLEKERGITIKMQPVRMVYHSENPKSEILNPKQFQNPNFLNLNSNVISVKTGIQSLDPRVHPVGRAGKPEDDSREYILNLIDTPGHIDFSYEVSRALKAVEGAILLIDGTKGVQAQTLHNYHLAKSEGLTIIPAINKIDVASCDLDRTYQQLKDMLSIDKSEVYLISAKTGEGTPELLEAVIRKIPPPKISYNQKLRGLVFDSLYNRHKGVIIHCKIFDGVIKKGDKLTLIKSKSDDKVIEVGIFAPEMRETEKLSSGEIGYIVTGLKSVGEARVGDTITSDFENDRGVPVRLVEGFKEIQPMVYSNIFISSVDSSPLSKNKKTSDFDNLKEALYRLAMNDSSLSIVPYQSPLFGLGFRCGFNGVLHLEIIKERLLREFGVEIILTPPSVVYKTILSGNEVSLYHPSELPQGKFPIMEPWAKLEILMPMQYYGSLIKLLQQKRGIPDANSLLTNTGDLVLVKYDLPLIEIISDLNDILKNITSGYGSLSYEFCDYRESDLVKLDVAINEELIPLFSQIVSNSDRDYQAKNLINKLAEVIPKQLIEIKIQARIGAKSIYSRKISPLKKDVIAKLYGGDVSRKRKLQDKQKKGKERMKQFGKVNLPSDIFIKLIK</sequence>
<evidence type="ECO:0000256" key="2">
    <source>
        <dbReference type="ARBA" id="ARBA00022741"/>
    </source>
</evidence>
<keyword evidence="8" id="KW-0251">Elongation factor</keyword>
<dbReference type="InterPro" id="IPR006297">
    <property type="entry name" value="EF-4"/>
</dbReference>
<dbReference type="Gene3D" id="3.40.50.300">
    <property type="entry name" value="P-loop containing nucleotide triphosphate hydrolases"/>
    <property type="match status" value="1"/>
</dbReference>
<evidence type="ECO:0000256" key="1">
    <source>
        <dbReference type="ARBA" id="ARBA00005454"/>
    </source>
</evidence>
<feature type="binding site" evidence="6">
    <location>
        <begin position="181"/>
        <end position="184"/>
    </location>
    <ligand>
        <name>GTP</name>
        <dbReference type="ChEBI" id="CHEBI:37565"/>
    </ligand>
</feature>
<dbReference type="InterPro" id="IPR027417">
    <property type="entry name" value="P-loop_NTPase"/>
</dbReference>
<keyword evidence="5 6" id="KW-0342">GTP-binding</keyword>
<dbReference type="InterPro" id="IPR038363">
    <property type="entry name" value="LepA_C_sf"/>
</dbReference>
<dbReference type="Proteomes" id="UP000034316">
    <property type="component" value="Unassembled WGS sequence"/>
</dbReference>
<keyword evidence="2 6" id="KW-0547">Nucleotide-binding</keyword>
<evidence type="ECO:0000313" key="8">
    <source>
        <dbReference type="EMBL" id="KKP88775.1"/>
    </source>
</evidence>
<comment type="catalytic activity">
    <reaction evidence="6">
        <text>GTP + H2O = GDP + phosphate + H(+)</text>
        <dbReference type="Rhea" id="RHEA:19669"/>
        <dbReference type="ChEBI" id="CHEBI:15377"/>
        <dbReference type="ChEBI" id="CHEBI:15378"/>
        <dbReference type="ChEBI" id="CHEBI:37565"/>
        <dbReference type="ChEBI" id="CHEBI:43474"/>
        <dbReference type="ChEBI" id="CHEBI:58189"/>
        <dbReference type="EC" id="3.6.5.n1"/>
    </reaction>
</comment>
<feature type="binding site" evidence="6">
    <location>
        <begin position="15"/>
        <end position="20"/>
    </location>
    <ligand>
        <name>GTP</name>
        <dbReference type="ChEBI" id="CHEBI:37565"/>
    </ligand>
</feature>
<dbReference type="GO" id="GO:0005525">
    <property type="term" value="F:GTP binding"/>
    <property type="evidence" value="ECO:0007669"/>
    <property type="project" value="UniProtKB-UniRule"/>
</dbReference>
<comment type="similarity">
    <text evidence="1 6">Belongs to the TRAFAC class translation factor GTPase superfamily. Classic translation factor GTPase family. LepA subfamily.</text>
</comment>
<name>A0A0G0FMY6_9BACT</name>
<dbReference type="InterPro" id="IPR035647">
    <property type="entry name" value="EFG_III/V"/>
</dbReference>
<protein>
    <recommendedName>
        <fullName evidence="6">Elongation factor 4</fullName>
        <shortName evidence="6">EF-4</shortName>
        <ecNumber evidence="6">3.6.5.n1</ecNumber>
    </recommendedName>
    <alternativeName>
        <fullName evidence="6">Ribosomal back-translocase LepA</fullName>
    </alternativeName>
</protein>
<keyword evidence="6" id="KW-0472">Membrane</keyword>
<dbReference type="GO" id="GO:0045727">
    <property type="term" value="P:positive regulation of translation"/>
    <property type="evidence" value="ECO:0007669"/>
    <property type="project" value="UniProtKB-UniRule"/>
</dbReference>
<dbReference type="Pfam" id="PF00679">
    <property type="entry name" value="EFG_C"/>
    <property type="match status" value="1"/>
</dbReference>
<dbReference type="GO" id="GO:0003746">
    <property type="term" value="F:translation elongation factor activity"/>
    <property type="evidence" value="ECO:0007669"/>
    <property type="project" value="UniProtKB-UniRule"/>
</dbReference>
<gene>
    <name evidence="6" type="primary">lepA</name>
    <name evidence="8" type="ORF">UR93_C0008G0004</name>
</gene>
<dbReference type="SUPFAM" id="SSF52540">
    <property type="entry name" value="P-loop containing nucleoside triphosphate hydrolases"/>
    <property type="match status" value="1"/>
</dbReference>
<dbReference type="STRING" id="1618333.UR93_C0008G0004"/>
<dbReference type="PRINTS" id="PR00315">
    <property type="entry name" value="ELONGATNFCT"/>
</dbReference>
<dbReference type="Gene3D" id="3.30.70.870">
    <property type="entry name" value="Elongation Factor G (Translational Gtpase), domain 3"/>
    <property type="match status" value="1"/>
</dbReference>
<proteinExistence type="inferred from homology"/>
<keyword evidence="3 6" id="KW-0378">Hydrolase</keyword>
<dbReference type="PANTHER" id="PTHR43512:SF4">
    <property type="entry name" value="TRANSLATION FACTOR GUF1 HOMOLOG, CHLOROPLASTIC"/>
    <property type="match status" value="1"/>
</dbReference>
<dbReference type="HAMAP" id="MF_00071">
    <property type="entry name" value="LepA"/>
    <property type="match status" value="1"/>
</dbReference>
<reference evidence="8 9" key="1">
    <citation type="journal article" date="2015" name="Nature">
        <title>rRNA introns, odd ribosomes, and small enigmatic genomes across a large radiation of phyla.</title>
        <authorList>
            <person name="Brown C.T."/>
            <person name="Hug L.A."/>
            <person name="Thomas B.C."/>
            <person name="Sharon I."/>
            <person name="Castelle C.J."/>
            <person name="Singh A."/>
            <person name="Wilkins M.J."/>
            <person name="Williams K.H."/>
            <person name="Banfield J.F."/>
        </authorList>
    </citation>
    <scope>NUCLEOTIDE SEQUENCE [LARGE SCALE GENOMIC DNA]</scope>
</reference>
<comment type="subcellular location">
    <subcellularLocation>
        <location evidence="6">Cell membrane</location>
        <topology evidence="6">Peripheral membrane protein</topology>
        <orientation evidence="6">Cytoplasmic side</orientation>
    </subcellularLocation>
</comment>
<dbReference type="PANTHER" id="PTHR43512">
    <property type="entry name" value="TRANSLATION FACTOR GUF1-RELATED"/>
    <property type="match status" value="1"/>
</dbReference>
<comment type="function">
    <text evidence="6">Required for accurate and efficient protein synthesis under certain stress conditions. May act as a fidelity factor of the translation reaction, by catalyzing a one-codon backward translocation of tRNAs on improperly translocated ribosomes. Back-translocation proceeds from a post-translocation (POST) complex to a pre-translocation (PRE) complex, thus giving elongation factor G a second chance to translocate the tRNAs correctly. Binds to ribosomes in a GTP-dependent manner.</text>
</comment>
<dbReference type="EC" id="3.6.5.n1" evidence="6"/>
<dbReference type="AlphaFoldDB" id="A0A0G0FMY6"/>
<dbReference type="InterPro" id="IPR013842">
    <property type="entry name" value="LepA_CTD"/>
</dbReference>
<dbReference type="InterPro" id="IPR000640">
    <property type="entry name" value="EFG_V-like"/>
</dbReference>
<evidence type="ECO:0000259" key="7">
    <source>
        <dbReference type="PROSITE" id="PS51722"/>
    </source>
</evidence>
<dbReference type="Gene3D" id="2.40.30.10">
    <property type="entry name" value="Translation factors"/>
    <property type="match status" value="1"/>
</dbReference>
<keyword evidence="6" id="KW-1003">Cell membrane</keyword>
<evidence type="ECO:0000256" key="3">
    <source>
        <dbReference type="ARBA" id="ARBA00022801"/>
    </source>
</evidence>
<dbReference type="PROSITE" id="PS51722">
    <property type="entry name" value="G_TR_2"/>
    <property type="match status" value="1"/>
</dbReference>
<dbReference type="InterPro" id="IPR005225">
    <property type="entry name" value="Small_GTP-bd"/>
</dbReference>
<dbReference type="CDD" id="cd01890">
    <property type="entry name" value="LepA"/>
    <property type="match status" value="1"/>
</dbReference>
<dbReference type="NCBIfam" id="TIGR00231">
    <property type="entry name" value="small_GTP"/>
    <property type="match status" value="1"/>
</dbReference>
<evidence type="ECO:0000256" key="5">
    <source>
        <dbReference type="ARBA" id="ARBA00023134"/>
    </source>
</evidence>
<dbReference type="PATRIC" id="fig|1618333.3.peg.303"/>
<dbReference type="GO" id="GO:0003924">
    <property type="term" value="F:GTPase activity"/>
    <property type="evidence" value="ECO:0007669"/>
    <property type="project" value="UniProtKB-UniRule"/>
</dbReference>
<feature type="domain" description="Tr-type G" evidence="7">
    <location>
        <begin position="3"/>
        <end position="234"/>
    </location>
</feature>
<dbReference type="Pfam" id="PF03144">
    <property type="entry name" value="GTP_EFTU_D2"/>
    <property type="match status" value="1"/>
</dbReference>
<evidence type="ECO:0000256" key="4">
    <source>
        <dbReference type="ARBA" id="ARBA00022917"/>
    </source>
</evidence>
<dbReference type="FunFam" id="2.40.30.10:FF:000015">
    <property type="entry name" value="Translation factor GUF1, mitochondrial"/>
    <property type="match status" value="1"/>
</dbReference>
<keyword evidence="4 6" id="KW-0648">Protein biosynthesis</keyword>
<dbReference type="NCBIfam" id="TIGR01393">
    <property type="entry name" value="lepA"/>
    <property type="match status" value="1"/>
</dbReference>
<dbReference type="InterPro" id="IPR000795">
    <property type="entry name" value="T_Tr_GTP-bd_dom"/>
</dbReference>
<dbReference type="GO" id="GO:0005886">
    <property type="term" value="C:plasma membrane"/>
    <property type="evidence" value="ECO:0007669"/>
    <property type="project" value="UniProtKB-SubCell"/>
</dbReference>
<dbReference type="EMBL" id="LBRB01000008">
    <property type="protein sequence ID" value="KKP88775.1"/>
    <property type="molecule type" value="Genomic_DNA"/>
</dbReference>
<dbReference type="Gene3D" id="3.30.70.2570">
    <property type="entry name" value="Elongation factor 4, C-terminal domain"/>
    <property type="match status" value="1"/>
</dbReference>
<organism evidence="8 9">
    <name type="scientific">Berkelbacteria bacterium GW2011_GWA2_35_9</name>
    <dbReference type="NCBI Taxonomy" id="1618333"/>
    <lineage>
        <taxon>Bacteria</taxon>
        <taxon>Candidatus Berkelbacteria</taxon>
    </lineage>
</organism>
<evidence type="ECO:0000313" key="9">
    <source>
        <dbReference type="Proteomes" id="UP000034316"/>
    </source>
</evidence>